<reference evidence="4 5" key="1">
    <citation type="submission" date="2021-04" db="EMBL/GenBank/DDBJ databases">
        <authorList>
            <person name="Pira H."/>
            <person name="Risdian C."/>
            <person name="Wink J."/>
        </authorList>
    </citation>
    <scope>NUCLEOTIDE SEQUENCE [LARGE SCALE GENOMIC DNA]</scope>
    <source>
        <strain evidence="4 5">WH131</strain>
    </source>
</reference>
<organism evidence="4 5">
    <name type="scientific">Erythrobacter ani</name>
    <dbReference type="NCBI Taxonomy" id="2827235"/>
    <lineage>
        <taxon>Bacteria</taxon>
        <taxon>Pseudomonadati</taxon>
        <taxon>Pseudomonadota</taxon>
        <taxon>Alphaproteobacteria</taxon>
        <taxon>Sphingomonadales</taxon>
        <taxon>Erythrobacteraceae</taxon>
        <taxon>Erythrobacter/Porphyrobacter group</taxon>
        <taxon>Erythrobacter</taxon>
    </lineage>
</organism>
<accession>A0ABS6SMS5</accession>
<keyword evidence="3" id="KW-0448">Lipopolysaccharide biosynthesis</keyword>
<evidence type="ECO:0000313" key="4">
    <source>
        <dbReference type="EMBL" id="MBV7266336.1"/>
    </source>
</evidence>
<dbReference type="NCBIfam" id="NF003952">
    <property type="entry name" value="PRK05450.1-5"/>
    <property type="match status" value="1"/>
</dbReference>
<gene>
    <name evidence="4" type="ORF">KCG45_09110</name>
</gene>
<dbReference type="PANTHER" id="PTHR42866">
    <property type="entry name" value="3-DEOXY-MANNO-OCTULOSONATE CYTIDYLYLTRANSFERASE"/>
    <property type="match status" value="1"/>
</dbReference>
<dbReference type="Pfam" id="PF02348">
    <property type="entry name" value="CTP_transf_3"/>
    <property type="match status" value="1"/>
</dbReference>
<keyword evidence="1" id="KW-0808">Transferase</keyword>
<dbReference type="InterPro" id="IPR003329">
    <property type="entry name" value="Cytidylyl_trans"/>
</dbReference>
<dbReference type="PANTHER" id="PTHR42866:SF2">
    <property type="entry name" value="3-DEOXY-MANNO-OCTULOSONATE CYTIDYLYLTRANSFERASE, MITOCHONDRIAL"/>
    <property type="match status" value="1"/>
</dbReference>
<name>A0ABS6SMS5_9SPHN</name>
<dbReference type="GO" id="GO:0016779">
    <property type="term" value="F:nucleotidyltransferase activity"/>
    <property type="evidence" value="ECO:0007669"/>
    <property type="project" value="UniProtKB-KW"/>
</dbReference>
<evidence type="ECO:0000313" key="5">
    <source>
        <dbReference type="Proteomes" id="UP000699975"/>
    </source>
</evidence>
<dbReference type="RefSeq" id="WP_218316950.1">
    <property type="nucleotide sequence ID" value="NZ_JAGSPB010000002.1"/>
</dbReference>
<keyword evidence="5" id="KW-1185">Reference proteome</keyword>
<dbReference type="Proteomes" id="UP000699975">
    <property type="component" value="Unassembled WGS sequence"/>
</dbReference>
<dbReference type="CDD" id="cd02517">
    <property type="entry name" value="CMP-KDO-Synthetase"/>
    <property type="match status" value="1"/>
</dbReference>
<evidence type="ECO:0000256" key="1">
    <source>
        <dbReference type="ARBA" id="ARBA00022679"/>
    </source>
</evidence>
<keyword evidence="2 4" id="KW-0548">Nucleotidyltransferase</keyword>
<dbReference type="EMBL" id="JAGSPB010000002">
    <property type="protein sequence ID" value="MBV7266336.1"/>
    <property type="molecule type" value="Genomic_DNA"/>
</dbReference>
<dbReference type="InterPro" id="IPR004528">
    <property type="entry name" value="KdsB"/>
</dbReference>
<evidence type="ECO:0000256" key="3">
    <source>
        <dbReference type="ARBA" id="ARBA00022985"/>
    </source>
</evidence>
<comment type="caution">
    <text evidence="4">The sequence shown here is derived from an EMBL/GenBank/DDBJ whole genome shotgun (WGS) entry which is preliminary data.</text>
</comment>
<sequence>MSLPEKDLIVIPARYGSTRLPGKPLLKLAGRTLLERVVANARKAASQVQNCAVVVATDDERIGAHAKEIGSDVVLTDPLLDSGTARTHAAASQMDKAPERVICLQGDAPFIPYDTVAALVEVLREGGAEVATPVYQLDWDRLDRLRVHKQKAPFSGTTCLRDENGRALWFSKTILPALRNEHALRDAERFSPVWQHLGLYAYTMQSLDWFVRTPPGRYEVLEGLEQLRFMEHGKRIATIPVSPQKHGLSGIDTPADLELAEAAIKETGDPYPA</sequence>
<proteinExistence type="predicted"/>
<evidence type="ECO:0000256" key="2">
    <source>
        <dbReference type="ARBA" id="ARBA00022695"/>
    </source>
</evidence>
<protein>
    <submittedName>
        <fullName evidence="4">3-deoxy-manno-octulosonate cytidylyltransferase</fullName>
    </submittedName>
</protein>